<accession>A0A563W1Y1</accession>
<dbReference type="GO" id="GO:0005737">
    <property type="term" value="C:cytoplasm"/>
    <property type="evidence" value="ECO:0007669"/>
    <property type="project" value="TreeGrafter"/>
</dbReference>
<proteinExistence type="predicted"/>
<evidence type="ECO:0000313" key="8">
    <source>
        <dbReference type="Proteomes" id="UP000320055"/>
    </source>
</evidence>
<keyword evidence="8" id="KW-1185">Reference proteome</keyword>
<dbReference type="FunFam" id="3.40.50.12780:FF:000012">
    <property type="entry name" value="Non-ribosomal peptide synthetase"/>
    <property type="match status" value="1"/>
</dbReference>
<dbReference type="AlphaFoldDB" id="A0A563W1Y1"/>
<dbReference type="InterPro" id="IPR020845">
    <property type="entry name" value="AMP-binding_CS"/>
</dbReference>
<dbReference type="Gene3D" id="3.30.559.30">
    <property type="entry name" value="Nonribosomal peptide synthetase, condensation domain"/>
    <property type="match status" value="1"/>
</dbReference>
<evidence type="ECO:0000259" key="6">
    <source>
        <dbReference type="Pfam" id="PF13193"/>
    </source>
</evidence>
<dbReference type="Gene3D" id="2.30.38.10">
    <property type="entry name" value="Luciferase, Domain 3"/>
    <property type="match status" value="1"/>
</dbReference>
<dbReference type="GO" id="GO:0016874">
    <property type="term" value="F:ligase activity"/>
    <property type="evidence" value="ECO:0007669"/>
    <property type="project" value="UniProtKB-KW"/>
</dbReference>
<dbReference type="EMBL" id="CAACVJ010000587">
    <property type="protein sequence ID" value="VEP17543.1"/>
    <property type="molecule type" value="Genomic_DNA"/>
</dbReference>
<reference evidence="7 8" key="1">
    <citation type="submission" date="2019-01" db="EMBL/GenBank/DDBJ databases">
        <authorList>
            <person name="Brito A."/>
        </authorList>
    </citation>
    <scope>NUCLEOTIDE SEQUENCE [LARGE SCALE GENOMIC DNA]</scope>
    <source>
        <strain evidence="7">1</strain>
    </source>
</reference>
<keyword evidence="2" id="KW-0596">Phosphopantetheine</keyword>
<evidence type="ECO:0000313" key="7">
    <source>
        <dbReference type="EMBL" id="VEP17543.1"/>
    </source>
</evidence>
<evidence type="ECO:0000256" key="3">
    <source>
        <dbReference type="ARBA" id="ARBA00022553"/>
    </source>
</evidence>
<dbReference type="GO" id="GO:0043041">
    <property type="term" value="P:amino acid activation for nonribosomal peptide biosynthetic process"/>
    <property type="evidence" value="ECO:0007669"/>
    <property type="project" value="TreeGrafter"/>
</dbReference>
<dbReference type="PRINTS" id="PR00154">
    <property type="entry name" value="AMPBINDING"/>
</dbReference>
<evidence type="ECO:0000259" key="5">
    <source>
        <dbReference type="Pfam" id="PF00501"/>
    </source>
</evidence>
<dbReference type="FunFam" id="3.30.300.30:FF:000010">
    <property type="entry name" value="Enterobactin synthetase component F"/>
    <property type="match status" value="1"/>
</dbReference>
<dbReference type="PANTHER" id="PTHR45527">
    <property type="entry name" value="NONRIBOSOMAL PEPTIDE SYNTHETASE"/>
    <property type="match status" value="1"/>
</dbReference>
<dbReference type="InterPro" id="IPR000873">
    <property type="entry name" value="AMP-dep_synth/lig_dom"/>
</dbReference>
<name>A0A563W1Y1_9CYAN</name>
<dbReference type="SUPFAM" id="SSF52777">
    <property type="entry name" value="CoA-dependent acyltransferases"/>
    <property type="match status" value="1"/>
</dbReference>
<dbReference type="Pfam" id="PF00501">
    <property type="entry name" value="AMP-binding"/>
    <property type="match status" value="1"/>
</dbReference>
<dbReference type="RefSeq" id="WP_144875887.1">
    <property type="nucleotide sequence ID" value="NZ_LR214361.1"/>
</dbReference>
<evidence type="ECO:0000256" key="1">
    <source>
        <dbReference type="ARBA" id="ARBA00004924"/>
    </source>
</evidence>
<feature type="domain" description="AMP-dependent synthetase/ligase" evidence="5">
    <location>
        <begin position="323"/>
        <end position="673"/>
    </location>
</feature>
<dbReference type="InterPro" id="IPR045851">
    <property type="entry name" value="AMP-bd_C_sf"/>
</dbReference>
<organism evidence="7 8">
    <name type="scientific">Hyella patelloides LEGE 07179</name>
    <dbReference type="NCBI Taxonomy" id="945734"/>
    <lineage>
        <taxon>Bacteria</taxon>
        <taxon>Bacillati</taxon>
        <taxon>Cyanobacteriota</taxon>
        <taxon>Cyanophyceae</taxon>
        <taxon>Pleurocapsales</taxon>
        <taxon>Hyellaceae</taxon>
        <taxon>Hyella</taxon>
    </lineage>
</organism>
<dbReference type="Gene3D" id="3.30.300.30">
    <property type="match status" value="1"/>
</dbReference>
<dbReference type="CDD" id="cd12114">
    <property type="entry name" value="A_NRPS_TlmIV_like"/>
    <property type="match status" value="1"/>
</dbReference>
<dbReference type="Gene3D" id="3.40.50.980">
    <property type="match status" value="2"/>
</dbReference>
<dbReference type="SUPFAM" id="SSF56801">
    <property type="entry name" value="Acetyl-CoA synthetase-like"/>
    <property type="match status" value="1"/>
</dbReference>
<dbReference type="Pfam" id="PF13193">
    <property type="entry name" value="AMP-binding_C"/>
    <property type="match status" value="1"/>
</dbReference>
<feature type="domain" description="AMP-binding enzyme C-terminal" evidence="6">
    <location>
        <begin position="729"/>
        <end position="804"/>
    </location>
</feature>
<sequence length="812" mass="91137">MINKSQLNIPTLEDNELDRRSLLYWCDRLNSLYPAPDLPLNNNPNTLDTSHRLLRRTSGATLARLPRPRNAHQDTTEPAVTVGQVIQYSQKIDPKTWLQLKQRGKQAQLTPQIILLSIYTEILTTWSKNPCFTINVVDNVINGDRSSAWLQEEQNREEYMATSLLSIDYAQSQSFLLRGKQIQTQLEQNSEYQLVNLNSLLRELTTEQTDKLTPILACSFTSIPQSESTIEPSQRIWLQLQYAEKEGTVEINLNALENLFPPGMVADMLEAYCNLLKRLSERELAWKETTRQLIPPAQLQQRAEINNTTAPIPEETLYSLFIERAKQQPQKIALVTPQKSLTYQELSHSASQIGRRLQNLGIRPKTLVGIVMEKGWEQIVAVLGILAIGAAYVPIDPELPSERLSYLLENSATDIVLTQSWLVEKLPLLSTIQHLSIDREDLSSDSNSLLTSPAQPDDLAYVIYTSGSTGLPKGVMISHRNVVNVVIHTNKRFQVGSGDRILALTALNHDLSVYDIFGALIAGGTIVMPSAAAAKFPRHWLDSIGKEQVTLWNSVPAMMEMLVNYLEIKSETLPSSLRLAILGGDWLPISLVNRLKALAPELQILSIGGPTETTIWNIGYSIQQIDPTWKSIPYGQPMANSKYYILQSNLEDCPVWVAGQMYCAGVQLAQGYWRNPEKTAANFITHPRTGERIYRTGDLGRYLPGGNIEFLGRADFQIKLRGYRIEAGEIESILTQHPAIQNAVVTVGGKQQHQPYLVAYLVPADKQNLATKELQNFLSQKLPSYMVPSRFISLDTLPLTSNNKVDRRALSI</sequence>
<dbReference type="FunFam" id="3.40.50.980:FF:000001">
    <property type="entry name" value="Non-ribosomal peptide synthetase"/>
    <property type="match status" value="1"/>
</dbReference>
<dbReference type="PROSITE" id="PS00455">
    <property type="entry name" value="AMP_BINDING"/>
    <property type="match status" value="1"/>
</dbReference>
<dbReference type="GO" id="GO:0044550">
    <property type="term" value="P:secondary metabolite biosynthetic process"/>
    <property type="evidence" value="ECO:0007669"/>
    <property type="project" value="UniProtKB-ARBA"/>
</dbReference>
<dbReference type="InterPro" id="IPR025110">
    <property type="entry name" value="AMP-bd_C"/>
</dbReference>
<dbReference type="PANTHER" id="PTHR45527:SF10">
    <property type="entry name" value="PYOCHELIN SYNTHASE PCHF"/>
    <property type="match status" value="1"/>
</dbReference>
<dbReference type="NCBIfam" id="TIGR01733">
    <property type="entry name" value="AA-adenyl-dom"/>
    <property type="match status" value="1"/>
</dbReference>
<dbReference type="Proteomes" id="UP000320055">
    <property type="component" value="Unassembled WGS sequence"/>
</dbReference>
<keyword evidence="3" id="KW-0597">Phosphoprotein</keyword>
<dbReference type="OrthoDB" id="9778383at2"/>
<comment type="pathway">
    <text evidence="1">Siderophore biosynthesis.</text>
</comment>
<evidence type="ECO:0000256" key="2">
    <source>
        <dbReference type="ARBA" id="ARBA00022450"/>
    </source>
</evidence>
<evidence type="ECO:0000256" key="4">
    <source>
        <dbReference type="ARBA" id="ARBA00022598"/>
    </source>
</evidence>
<gene>
    <name evidence="7" type="ORF">H1P_6270005</name>
</gene>
<dbReference type="GO" id="GO:0031177">
    <property type="term" value="F:phosphopantetheine binding"/>
    <property type="evidence" value="ECO:0007669"/>
    <property type="project" value="TreeGrafter"/>
</dbReference>
<dbReference type="InterPro" id="IPR020459">
    <property type="entry name" value="AMP-binding"/>
</dbReference>
<dbReference type="InterPro" id="IPR010071">
    <property type="entry name" value="AA_adenyl_dom"/>
</dbReference>
<protein>
    <submittedName>
        <fullName evidence="7">Barbamide biosynthesis protein BarG</fullName>
    </submittedName>
</protein>
<keyword evidence="4" id="KW-0436">Ligase</keyword>